<evidence type="ECO:0000313" key="1">
    <source>
        <dbReference type="EnsemblPlants" id="AET6Gv20549900.34"/>
    </source>
</evidence>
<sequence>MTSSSVLSGACATCLTRTPRAGAEEQVLVGIEIPESKVLSNHPCFVVQCLFSCGYTSLLSHMLPILNDFLFNLGYSIEYWPDALRIPPNLYLHH</sequence>
<dbReference type="AlphaFoldDB" id="A0A453NYX5"/>
<evidence type="ECO:0000313" key="2">
    <source>
        <dbReference type="Proteomes" id="UP000015105"/>
    </source>
</evidence>
<protein>
    <submittedName>
        <fullName evidence="1">Uncharacterized protein</fullName>
    </submittedName>
</protein>
<name>A0A453NYX5_AEGTS</name>
<dbReference type="Gramene" id="AET6Gv20549900.34">
    <property type="protein sequence ID" value="AET6Gv20549900.34"/>
    <property type="gene ID" value="AET6Gv20549900"/>
</dbReference>
<reference evidence="1" key="4">
    <citation type="submission" date="2019-03" db="UniProtKB">
        <authorList>
            <consortium name="EnsemblPlants"/>
        </authorList>
    </citation>
    <scope>IDENTIFICATION</scope>
</reference>
<dbReference type="EnsemblPlants" id="AET6Gv20549900.34">
    <property type="protein sequence ID" value="AET6Gv20549900.34"/>
    <property type="gene ID" value="AET6Gv20549900"/>
</dbReference>
<keyword evidence="2" id="KW-1185">Reference proteome</keyword>
<accession>A0A453NYX5</accession>
<proteinExistence type="predicted"/>
<dbReference type="Proteomes" id="UP000015105">
    <property type="component" value="Chromosome 6D"/>
</dbReference>
<reference evidence="2" key="1">
    <citation type="journal article" date="2014" name="Science">
        <title>Ancient hybridizations among the ancestral genomes of bread wheat.</title>
        <authorList>
            <consortium name="International Wheat Genome Sequencing Consortium,"/>
            <person name="Marcussen T."/>
            <person name="Sandve S.R."/>
            <person name="Heier L."/>
            <person name="Spannagl M."/>
            <person name="Pfeifer M."/>
            <person name="Jakobsen K.S."/>
            <person name="Wulff B.B."/>
            <person name="Steuernagel B."/>
            <person name="Mayer K.F."/>
            <person name="Olsen O.A."/>
        </authorList>
    </citation>
    <scope>NUCLEOTIDE SEQUENCE [LARGE SCALE GENOMIC DNA]</scope>
    <source>
        <strain evidence="2">cv. AL8/78</strain>
    </source>
</reference>
<organism evidence="1 2">
    <name type="scientific">Aegilops tauschii subsp. strangulata</name>
    <name type="common">Goatgrass</name>
    <dbReference type="NCBI Taxonomy" id="200361"/>
    <lineage>
        <taxon>Eukaryota</taxon>
        <taxon>Viridiplantae</taxon>
        <taxon>Streptophyta</taxon>
        <taxon>Embryophyta</taxon>
        <taxon>Tracheophyta</taxon>
        <taxon>Spermatophyta</taxon>
        <taxon>Magnoliopsida</taxon>
        <taxon>Liliopsida</taxon>
        <taxon>Poales</taxon>
        <taxon>Poaceae</taxon>
        <taxon>BOP clade</taxon>
        <taxon>Pooideae</taxon>
        <taxon>Triticodae</taxon>
        <taxon>Triticeae</taxon>
        <taxon>Triticinae</taxon>
        <taxon>Aegilops</taxon>
    </lineage>
</organism>
<reference evidence="1" key="3">
    <citation type="journal article" date="2017" name="Nature">
        <title>Genome sequence of the progenitor of the wheat D genome Aegilops tauschii.</title>
        <authorList>
            <person name="Luo M.C."/>
            <person name="Gu Y.Q."/>
            <person name="Puiu D."/>
            <person name="Wang H."/>
            <person name="Twardziok S.O."/>
            <person name="Deal K.R."/>
            <person name="Huo N."/>
            <person name="Zhu T."/>
            <person name="Wang L."/>
            <person name="Wang Y."/>
            <person name="McGuire P.E."/>
            <person name="Liu S."/>
            <person name="Long H."/>
            <person name="Ramasamy R.K."/>
            <person name="Rodriguez J.C."/>
            <person name="Van S.L."/>
            <person name="Yuan L."/>
            <person name="Wang Z."/>
            <person name="Xia Z."/>
            <person name="Xiao L."/>
            <person name="Anderson O.D."/>
            <person name="Ouyang S."/>
            <person name="Liang Y."/>
            <person name="Zimin A.V."/>
            <person name="Pertea G."/>
            <person name="Qi P."/>
            <person name="Bennetzen J.L."/>
            <person name="Dai X."/>
            <person name="Dawson M.W."/>
            <person name="Muller H.G."/>
            <person name="Kugler K."/>
            <person name="Rivarola-Duarte L."/>
            <person name="Spannagl M."/>
            <person name="Mayer K.F.X."/>
            <person name="Lu F.H."/>
            <person name="Bevan M.W."/>
            <person name="Leroy P."/>
            <person name="Li P."/>
            <person name="You F.M."/>
            <person name="Sun Q."/>
            <person name="Liu Z."/>
            <person name="Lyons E."/>
            <person name="Wicker T."/>
            <person name="Salzberg S.L."/>
            <person name="Devos K.M."/>
            <person name="Dvorak J."/>
        </authorList>
    </citation>
    <scope>NUCLEOTIDE SEQUENCE [LARGE SCALE GENOMIC DNA]</scope>
    <source>
        <strain evidence="1">cv. AL8/78</strain>
    </source>
</reference>
<reference evidence="1" key="5">
    <citation type="journal article" date="2021" name="G3 (Bethesda)">
        <title>Aegilops tauschii genome assembly Aet v5.0 features greater sequence contiguity and improved annotation.</title>
        <authorList>
            <person name="Wang L."/>
            <person name="Zhu T."/>
            <person name="Rodriguez J.C."/>
            <person name="Deal K.R."/>
            <person name="Dubcovsky J."/>
            <person name="McGuire P.E."/>
            <person name="Lux T."/>
            <person name="Spannagl M."/>
            <person name="Mayer K.F.X."/>
            <person name="Baldrich P."/>
            <person name="Meyers B.C."/>
            <person name="Huo N."/>
            <person name="Gu Y.Q."/>
            <person name="Zhou H."/>
            <person name="Devos K.M."/>
            <person name="Bennetzen J.L."/>
            <person name="Unver T."/>
            <person name="Budak H."/>
            <person name="Gulick P.J."/>
            <person name="Galiba G."/>
            <person name="Kalapos B."/>
            <person name="Nelson D.R."/>
            <person name="Li P."/>
            <person name="You F.M."/>
            <person name="Luo M.C."/>
            <person name="Dvorak J."/>
        </authorList>
    </citation>
    <scope>NUCLEOTIDE SEQUENCE [LARGE SCALE GENOMIC DNA]</scope>
    <source>
        <strain evidence="1">cv. AL8/78</strain>
    </source>
</reference>
<reference evidence="2" key="2">
    <citation type="journal article" date="2017" name="Nat. Plants">
        <title>The Aegilops tauschii genome reveals multiple impacts of transposons.</title>
        <authorList>
            <person name="Zhao G."/>
            <person name="Zou C."/>
            <person name="Li K."/>
            <person name="Wang K."/>
            <person name="Li T."/>
            <person name="Gao L."/>
            <person name="Zhang X."/>
            <person name="Wang H."/>
            <person name="Yang Z."/>
            <person name="Liu X."/>
            <person name="Jiang W."/>
            <person name="Mao L."/>
            <person name="Kong X."/>
            <person name="Jiao Y."/>
            <person name="Jia J."/>
        </authorList>
    </citation>
    <scope>NUCLEOTIDE SEQUENCE [LARGE SCALE GENOMIC DNA]</scope>
    <source>
        <strain evidence="2">cv. AL8/78</strain>
    </source>
</reference>